<organism evidence="2 3">
    <name type="scientific">Parachaetomium inaequale</name>
    <dbReference type="NCBI Taxonomy" id="2588326"/>
    <lineage>
        <taxon>Eukaryota</taxon>
        <taxon>Fungi</taxon>
        <taxon>Dikarya</taxon>
        <taxon>Ascomycota</taxon>
        <taxon>Pezizomycotina</taxon>
        <taxon>Sordariomycetes</taxon>
        <taxon>Sordariomycetidae</taxon>
        <taxon>Sordariales</taxon>
        <taxon>Chaetomiaceae</taxon>
        <taxon>Parachaetomium</taxon>
    </lineage>
</organism>
<sequence length="161" mass="17242">MQLSSLCLAATALLAQASSASYLLNSSHPSLKPFGFAAINHDIHTDPVGLFQPTQYPYAHAAIDLDADGNLVGRFKFHQVADGEWQFVAGRSVPTGPNDITGPFAFEADQFVYKGEGGGVWNACFHSERAGVRGHIIVLATAPIQREGCVADVTLMVTKNR</sequence>
<keyword evidence="3" id="KW-1185">Reference proteome</keyword>
<dbReference type="Proteomes" id="UP001303115">
    <property type="component" value="Unassembled WGS sequence"/>
</dbReference>
<reference evidence="3" key="1">
    <citation type="journal article" date="2023" name="Mol. Phylogenet. Evol.">
        <title>Genome-scale phylogeny and comparative genomics of the fungal order Sordariales.</title>
        <authorList>
            <person name="Hensen N."/>
            <person name="Bonometti L."/>
            <person name="Westerberg I."/>
            <person name="Brannstrom I.O."/>
            <person name="Guillou S."/>
            <person name="Cros-Aarteil S."/>
            <person name="Calhoun S."/>
            <person name="Haridas S."/>
            <person name="Kuo A."/>
            <person name="Mondo S."/>
            <person name="Pangilinan J."/>
            <person name="Riley R."/>
            <person name="LaButti K."/>
            <person name="Andreopoulos B."/>
            <person name="Lipzen A."/>
            <person name="Chen C."/>
            <person name="Yan M."/>
            <person name="Daum C."/>
            <person name="Ng V."/>
            <person name="Clum A."/>
            <person name="Steindorff A."/>
            <person name="Ohm R.A."/>
            <person name="Martin F."/>
            <person name="Silar P."/>
            <person name="Natvig D.O."/>
            <person name="Lalanne C."/>
            <person name="Gautier V."/>
            <person name="Ament-Velasquez S.L."/>
            <person name="Kruys A."/>
            <person name="Hutchinson M.I."/>
            <person name="Powell A.J."/>
            <person name="Barry K."/>
            <person name="Miller A.N."/>
            <person name="Grigoriev I.V."/>
            <person name="Debuchy R."/>
            <person name="Gladieux P."/>
            <person name="Hiltunen Thoren M."/>
            <person name="Johannesson H."/>
        </authorList>
    </citation>
    <scope>NUCLEOTIDE SEQUENCE [LARGE SCALE GENOMIC DNA]</scope>
    <source>
        <strain evidence="3">CBS 284.82</strain>
    </source>
</reference>
<accession>A0AAN6SPV4</accession>
<comment type="caution">
    <text evidence="2">The sequence shown here is derived from an EMBL/GenBank/DDBJ whole genome shotgun (WGS) entry which is preliminary data.</text>
</comment>
<feature type="chain" id="PRO_5042863876" evidence="1">
    <location>
        <begin position="21"/>
        <end position="161"/>
    </location>
</feature>
<gene>
    <name evidence="2" type="ORF">C8A01DRAFT_38182</name>
</gene>
<evidence type="ECO:0000313" key="2">
    <source>
        <dbReference type="EMBL" id="KAK4035337.1"/>
    </source>
</evidence>
<dbReference type="EMBL" id="MU854447">
    <property type="protein sequence ID" value="KAK4035337.1"/>
    <property type="molecule type" value="Genomic_DNA"/>
</dbReference>
<feature type="signal peptide" evidence="1">
    <location>
        <begin position="1"/>
        <end position="20"/>
    </location>
</feature>
<name>A0AAN6SPV4_9PEZI</name>
<dbReference type="AlphaFoldDB" id="A0AAN6SPV4"/>
<protein>
    <submittedName>
        <fullName evidence="2">Uncharacterized protein</fullName>
    </submittedName>
</protein>
<evidence type="ECO:0000313" key="3">
    <source>
        <dbReference type="Proteomes" id="UP001303115"/>
    </source>
</evidence>
<proteinExistence type="predicted"/>
<keyword evidence="1" id="KW-0732">Signal</keyword>
<evidence type="ECO:0000256" key="1">
    <source>
        <dbReference type="SAM" id="SignalP"/>
    </source>
</evidence>